<reference evidence="2 3" key="1">
    <citation type="journal article" date="2016" name="Antonie Van Leeuwenhoek">
        <title>Bacillus depressus sp. nov., isolated from soil of a sunflower field.</title>
        <authorList>
            <person name="Wei X."/>
            <person name="Xin D."/>
            <person name="Xin Y."/>
            <person name="Zhang H."/>
            <person name="Wang T."/>
            <person name="Zhang J."/>
        </authorList>
    </citation>
    <scope>NUCLEOTIDE SEQUENCE [LARGE SCALE GENOMIC DNA]</scope>
    <source>
        <strain evidence="2 3">BZ1</strain>
    </source>
</reference>
<sequence>MAEWKNGIAKLVIPTPFAVGDVNVYVIKGDRLTLVDVGPKTDEAWEALNAQLKDLNLSSHDIEQVVLTHHHPDHAGLLDFFPPSLEVYGHRFNERWLWRTDEFLKAHDDFYFDLFPKCGVPEKYLPFIGSLKKSLRFSCSRSLTGELKEGDTPPGLEGWTIIETPGHAQSQIGLFREKDGIFIGGDHLLAHISPNPLMEPPLPGDTKRPKPLLQYNESLKKLKRFPIQLVYSGHGDEIYEVNELIEKRLERQHERAMQVKKWLLAEPLTVFEICQRLFPSVYEREFGLTISETIAQLDYLDALGEIGINKAGKAFYFSA</sequence>
<dbReference type="OrthoDB" id="2971563at2"/>
<accession>A0A6L3V9Q3</accession>
<evidence type="ECO:0000313" key="2">
    <source>
        <dbReference type="EMBL" id="KAB2338416.1"/>
    </source>
</evidence>
<dbReference type="SUPFAM" id="SSF56281">
    <property type="entry name" value="Metallo-hydrolase/oxidoreductase"/>
    <property type="match status" value="1"/>
</dbReference>
<evidence type="ECO:0000313" key="3">
    <source>
        <dbReference type="Proteomes" id="UP000481030"/>
    </source>
</evidence>
<dbReference type="Proteomes" id="UP000481030">
    <property type="component" value="Unassembled WGS sequence"/>
</dbReference>
<name>A0A6L3V9Q3_9BACI</name>
<dbReference type="InterPro" id="IPR036866">
    <property type="entry name" value="RibonucZ/Hydroxyglut_hydro"/>
</dbReference>
<protein>
    <submittedName>
        <fullName evidence="2">MBL fold metallo-hydrolase</fullName>
    </submittedName>
</protein>
<dbReference type="PANTHER" id="PTHR23131:SF4">
    <property type="entry name" value="METALLO-BETA-LACTAMASE SUPERFAMILY POTEIN"/>
    <property type="match status" value="1"/>
</dbReference>
<dbReference type="Gene3D" id="3.60.15.10">
    <property type="entry name" value="Ribonuclease Z/Hydroxyacylglutathione hydrolase-like"/>
    <property type="match status" value="1"/>
</dbReference>
<evidence type="ECO:0000259" key="1">
    <source>
        <dbReference type="SMART" id="SM00849"/>
    </source>
</evidence>
<dbReference type="SMART" id="SM00849">
    <property type="entry name" value="Lactamase_B"/>
    <property type="match status" value="1"/>
</dbReference>
<dbReference type="PANTHER" id="PTHR23131">
    <property type="entry name" value="ENDORIBONUCLEASE LACTB2"/>
    <property type="match status" value="1"/>
</dbReference>
<dbReference type="AlphaFoldDB" id="A0A6L3V9Q3"/>
<dbReference type="GO" id="GO:0016787">
    <property type="term" value="F:hydrolase activity"/>
    <property type="evidence" value="ECO:0007669"/>
    <property type="project" value="UniProtKB-KW"/>
</dbReference>
<dbReference type="EMBL" id="WBOS01000001">
    <property type="protein sequence ID" value="KAB2338416.1"/>
    <property type="molecule type" value="Genomic_DNA"/>
</dbReference>
<dbReference type="InterPro" id="IPR001279">
    <property type="entry name" value="Metallo-B-lactamas"/>
</dbReference>
<dbReference type="InterPro" id="IPR050662">
    <property type="entry name" value="Sec-metab_biosynth-thioest"/>
</dbReference>
<proteinExistence type="predicted"/>
<gene>
    <name evidence="2" type="ORF">F7731_02325</name>
</gene>
<dbReference type="CDD" id="cd07725">
    <property type="entry name" value="TTHA1429-like_MBL-fold"/>
    <property type="match status" value="1"/>
</dbReference>
<keyword evidence="3" id="KW-1185">Reference proteome</keyword>
<organism evidence="2 3">
    <name type="scientific">Cytobacillus depressus</name>
    <dbReference type="NCBI Taxonomy" id="1602942"/>
    <lineage>
        <taxon>Bacteria</taxon>
        <taxon>Bacillati</taxon>
        <taxon>Bacillota</taxon>
        <taxon>Bacilli</taxon>
        <taxon>Bacillales</taxon>
        <taxon>Bacillaceae</taxon>
        <taxon>Cytobacillus</taxon>
    </lineage>
</organism>
<comment type="caution">
    <text evidence="2">The sequence shown here is derived from an EMBL/GenBank/DDBJ whole genome shotgun (WGS) entry which is preliminary data.</text>
</comment>
<keyword evidence="2" id="KW-0378">Hydrolase</keyword>
<dbReference type="RefSeq" id="WP_151533156.1">
    <property type="nucleotide sequence ID" value="NZ_WBOS01000001.1"/>
</dbReference>
<feature type="domain" description="Metallo-beta-lactamase" evidence="1">
    <location>
        <begin position="21"/>
        <end position="234"/>
    </location>
</feature>
<dbReference type="Pfam" id="PF00753">
    <property type="entry name" value="Lactamase_B"/>
    <property type="match status" value="1"/>
</dbReference>